<dbReference type="AlphaFoldDB" id="A0A7N0ZTX2"/>
<reference evidence="2" key="1">
    <citation type="submission" date="2021-01" db="UniProtKB">
        <authorList>
            <consortium name="EnsemblPlants"/>
        </authorList>
    </citation>
    <scope>IDENTIFICATION</scope>
</reference>
<evidence type="ECO:0000313" key="3">
    <source>
        <dbReference type="Proteomes" id="UP000594263"/>
    </source>
</evidence>
<keyword evidence="3" id="KW-1185">Reference proteome</keyword>
<protein>
    <submittedName>
        <fullName evidence="2">Uncharacterized protein</fullName>
    </submittedName>
</protein>
<accession>A0A7N0ZTX2</accession>
<dbReference type="Proteomes" id="UP000594263">
    <property type="component" value="Unplaced"/>
</dbReference>
<name>A0A7N0ZTX2_KALFE</name>
<sequence length="205" mass="22023">MSSDGLCHLNPDCESTTDAPTYNTTEKPEMGERSDGFITKDFVTHDDMDSIIFLVKECEEVESGVLTNSTSSDNQLLQNEMDQCGDQSKGLTAASAAAATSTGSQNKLKMKSCLGGGAEENHQGFQTPTDFLHSKLSSTALKCPPAPRKPKAEPLGKRKRERRNLQLEFVNEVELVLRLLGSGDPKLKKARLVAASEGSASSLGS</sequence>
<evidence type="ECO:0000256" key="1">
    <source>
        <dbReference type="SAM" id="MobiDB-lite"/>
    </source>
</evidence>
<dbReference type="Gramene" id="Kaladp0035s0038.1.v1.1">
    <property type="protein sequence ID" value="Kaladp0035s0038.1.v1.1.CDS.1"/>
    <property type="gene ID" value="Kaladp0035s0038.v1.1"/>
</dbReference>
<organism evidence="2 3">
    <name type="scientific">Kalanchoe fedtschenkoi</name>
    <name type="common">Lavender scallops</name>
    <name type="synonym">South American air plant</name>
    <dbReference type="NCBI Taxonomy" id="63787"/>
    <lineage>
        <taxon>Eukaryota</taxon>
        <taxon>Viridiplantae</taxon>
        <taxon>Streptophyta</taxon>
        <taxon>Embryophyta</taxon>
        <taxon>Tracheophyta</taxon>
        <taxon>Spermatophyta</taxon>
        <taxon>Magnoliopsida</taxon>
        <taxon>eudicotyledons</taxon>
        <taxon>Gunneridae</taxon>
        <taxon>Pentapetalae</taxon>
        <taxon>Saxifragales</taxon>
        <taxon>Crassulaceae</taxon>
        <taxon>Kalanchoe</taxon>
    </lineage>
</organism>
<feature type="region of interest" description="Disordered" evidence="1">
    <location>
        <begin position="140"/>
        <end position="162"/>
    </location>
</feature>
<evidence type="ECO:0000313" key="2">
    <source>
        <dbReference type="EnsemblPlants" id="Kaladp0035s0038.1.v1.1.CDS.1"/>
    </source>
</evidence>
<feature type="region of interest" description="Disordered" evidence="1">
    <location>
        <begin position="1"/>
        <end position="33"/>
    </location>
</feature>
<proteinExistence type="predicted"/>
<dbReference type="EnsemblPlants" id="Kaladp0035s0038.1.v1.1">
    <property type="protein sequence ID" value="Kaladp0035s0038.1.v1.1.CDS.1"/>
    <property type="gene ID" value="Kaladp0035s0038.v1.1"/>
</dbReference>
<feature type="compositionally biased region" description="Polar residues" evidence="1">
    <location>
        <begin position="13"/>
        <end position="25"/>
    </location>
</feature>